<feature type="compositionally biased region" description="Low complexity" evidence="1">
    <location>
        <begin position="773"/>
        <end position="801"/>
    </location>
</feature>
<dbReference type="Gene3D" id="1.25.40.10">
    <property type="entry name" value="Tetratricopeptide repeat domain"/>
    <property type="match status" value="1"/>
</dbReference>
<keyword evidence="3" id="KW-1185">Reference proteome</keyword>
<reference evidence="2 3" key="1">
    <citation type="submission" date="2020-05" db="EMBL/GenBank/DDBJ databases">
        <title>Actinomyces sp. zg-325.</title>
        <authorList>
            <person name="Yang C."/>
        </authorList>
    </citation>
    <scope>NUCLEOTIDE SEQUENCE [LARGE SCALE GENOMIC DNA]</scope>
    <source>
        <strain evidence="3">zg-325</strain>
    </source>
</reference>
<organism evidence="2 3">
    <name type="scientific">Actinomyces marmotae</name>
    <dbReference type="NCBI Taxonomy" id="2737173"/>
    <lineage>
        <taxon>Bacteria</taxon>
        <taxon>Bacillati</taxon>
        <taxon>Actinomycetota</taxon>
        <taxon>Actinomycetes</taxon>
        <taxon>Actinomycetales</taxon>
        <taxon>Actinomycetaceae</taxon>
        <taxon>Actinomyces</taxon>
    </lineage>
</organism>
<dbReference type="PANTHER" id="PTHR24216">
    <property type="entry name" value="PAXILLIN-RELATED"/>
    <property type="match status" value="1"/>
</dbReference>
<dbReference type="PANTHER" id="PTHR24216:SF65">
    <property type="entry name" value="PAXILLIN-LIKE PROTEIN 1"/>
    <property type="match status" value="1"/>
</dbReference>
<evidence type="ECO:0000313" key="2">
    <source>
        <dbReference type="EMBL" id="QKD78929.1"/>
    </source>
</evidence>
<gene>
    <name evidence="2" type="ORF">HPC72_00410</name>
</gene>
<feature type="region of interest" description="Disordered" evidence="1">
    <location>
        <begin position="502"/>
        <end position="574"/>
    </location>
</feature>
<feature type="region of interest" description="Disordered" evidence="1">
    <location>
        <begin position="590"/>
        <end position="613"/>
    </location>
</feature>
<feature type="compositionally biased region" description="Low complexity" evidence="1">
    <location>
        <begin position="470"/>
        <end position="484"/>
    </location>
</feature>
<dbReference type="KEGG" id="amam:HPC72_00410"/>
<feature type="compositionally biased region" description="Basic and acidic residues" evidence="1">
    <location>
        <begin position="380"/>
        <end position="393"/>
    </location>
</feature>
<dbReference type="EMBL" id="CP053642">
    <property type="protein sequence ID" value="QKD78929.1"/>
    <property type="molecule type" value="Genomic_DNA"/>
</dbReference>
<feature type="region of interest" description="Disordered" evidence="1">
    <location>
        <begin position="708"/>
        <end position="732"/>
    </location>
</feature>
<evidence type="ECO:0000313" key="3">
    <source>
        <dbReference type="Proteomes" id="UP000504752"/>
    </source>
</evidence>
<evidence type="ECO:0000256" key="1">
    <source>
        <dbReference type="SAM" id="MobiDB-lite"/>
    </source>
</evidence>
<name>A0A6M8AX31_9ACTO</name>
<evidence type="ECO:0008006" key="4">
    <source>
        <dbReference type="Google" id="ProtNLM"/>
    </source>
</evidence>
<feature type="compositionally biased region" description="Pro residues" evidence="1">
    <location>
        <begin position="802"/>
        <end position="817"/>
    </location>
</feature>
<sequence length="1458" mass="151599">MTTREDITARLAHTAGLEHTPAVSALTAEAVTWADALGAEVLQVSSRVALTREYFLGNEQWRALDPLNWSLARFSQRPELFSSEALRTLTWDCTWAVAVAASNPAVSVEQLRLLTRKVEAFHSSQGGAMRGIYGQRSKVASLLGHEDEAAKALAQWRSAEPEEDPARDIYQPLLEIDWATRNEEWDLAVSTAAPILSGDVGMRPMRETVRAASLLALLASGRPAAAWNAHLHAYRAQESSPGSLRSIALHWQYLALSGKPDRALTLLRRHLSWLPTAESGEVLLTALRGAALVLREAEAAGWGNEILGADAPVQATWCPDPGIPAVVRIAQARVDMEAWARRLAGLYDRRNGNRTVSEQLDRDLARPVIGDGGIALPPADSEHPSAEPLDEHPPLSARVSRLAGLLDPDDQRSRRENDAWTATFASQSGAAGIDAASLKGEARAAAMSPATPPDGQASIGVKETGGAMGSAGTVSAASSEGTAGSEGAASALSAASAQVAPSSAPSAVSAQMPQETPPSQPGRESIAGPTDMTPATPVRGHVRIPAGGPGGSGGVLMPDSVPTAPTSGDARPPSMTAHVLVEDVPTAPHQPVAVSASPAAPTSPAAPSPEVARPDGIAALAPAFSGPVRRSIVQRVASEFSTEEIGPVEGAADRAGASSYSAASPVAYGYVAAPQPGLVPPPPPPVSPAPAPALATPAILADVADFADSRTPSTPADAMSPEPLAASSAGTPSVPRIVSAPAAQSAPVLRSAPSAAPAPPAPAPPAPAPPALVAPSGPSAPSTTASPASISDTLVTGRLLAPAPPASPARGPLPAPIAEPVSGAGGVGSAPHAPSAPGSPVAASAPGTPGAAAAPTAQPEQLVPAIPSGAGSRRKPEPMMEDIPAPDLEGPYPELEIKPVMPVYGPKDAVLRYSRSLARLGADLDGFVVADRVAAGGVLEADWPGPANLQIETAFLRAHAKRLLRDHQGAIRERHRMRSSIGARDGELGFLRLDILSLCDEFAADAQDTPEGESLDAVRAAALSERAHHYLEALWGLVQDSLERLGALERAGKRDSAVQGTEHRRLVQMGNTAADLARVLSALSDPDGADAAIALFEWILDAVPEGFHGDHPADDLDLLRARRLNEAGFPHRASALADAVLRRHDRAPVLAAVNARTILAETTAADHATNVSLEQRRQAADALTALKAPVSGPLATVSLGRALARDGRTAEAVEAFSTALSELGAVDATGVELYIRGLLASAQSDIGQNRGVVDNATAAARLLVRDGHVGRAIEQLTIAARAAADLGDNATAADLHRQIADLHGTGTEDGKRHRSRCLRQAARAIVDAPSRDEAVEHLDEARVLMEESRELLVESFSGKDRAWERGAWHNAYAFILGRAGHDSEVVPYCEAAVEGFMAKDDRQAAAEPLTRMIRALIELDERDQARRACDRLRELLADPRWEGSDALAFVDEVAPGLA</sequence>
<feature type="region of interest" description="Disordered" evidence="1">
    <location>
        <begin position="444"/>
        <end position="484"/>
    </location>
</feature>
<dbReference type="SUPFAM" id="SSF48452">
    <property type="entry name" value="TPR-like"/>
    <property type="match status" value="1"/>
</dbReference>
<feature type="compositionally biased region" description="Low complexity" evidence="1">
    <location>
        <begin position="502"/>
        <end position="512"/>
    </location>
</feature>
<accession>A0A6M8AX31</accession>
<protein>
    <recommendedName>
        <fullName evidence="4">Tetratricopeptide repeat protein</fullName>
    </recommendedName>
</protein>
<proteinExistence type="predicted"/>
<feature type="compositionally biased region" description="Low complexity" evidence="1">
    <location>
        <begin position="590"/>
        <end position="611"/>
    </location>
</feature>
<dbReference type="RefSeq" id="WP_175993982.1">
    <property type="nucleotide sequence ID" value="NZ_CP053642.1"/>
</dbReference>
<feature type="region of interest" description="Disordered" evidence="1">
    <location>
        <begin position="749"/>
        <end position="879"/>
    </location>
</feature>
<dbReference type="InterPro" id="IPR011990">
    <property type="entry name" value="TPR-like_helical_dom_sf"/>
</dbReference>
<feature type="region of interest" description="Disordered" evidence="1">
    <location>
        <begin position="358"/>
        <end position="395"/>
    </location>
</feature>
<dbReference type="Proteomes" id="UP000504752">
    <property type="component" value="Chromosome"/>
</dbReference>
<feature type="compositionally biased region" description="Pro residues" evidence="1">
    <location>
        <begin position="756"/>
        <end position="772"/>
    </location>
</feature>
<feature type="compositionally biased region" description="Low complexity" evidence="1">
    <location>
        <begin position="829"/>
        <end position="857"/>
    </location>
</feature>